<keyword evidence="1" id="KW-0732">Signal</keyword>
<organism evidence="2 3">
    <name type="scientific">Ectocarpus siliculosus</name>
    <name type="common">Brown alga</name>
    <name type="synonym">Conferva siliculosa</name>
    <dbReference type="NCBI Taxonomy" id="2880"/>
    <lineage>
        <taxon>Eukaryota</taxon>
        <taxon>Sar</taxon>
        <taxon>Stramenopiles</taxon>
        <taxon>Ochrophyta</taxon>
        <taxon>PX clade</taxon>
        <taxon>Phaeophyceae</taxon>
        <taxon>Ectocarpales</taxon>
        <taxon>Ectocarpaceae</taxon>
        <taxon>Ectocarpus</taxon>
    </lineage>
</organism>
<feature type="signal peptide" evidence="1">
    <location>
        <begin position="1"/>
        <end position="21"/>
    </location>
</feature>
<gene>
    <name evidence="2" type="ORF">Esi_0016_0047</name>
</gene>
<proteinExistence type="predicted"/>
<evidence type="ECO:0000313" key="2">
    <source>
        <dbReference type="EMBL" id="CBJ25799.1"/>
    </source>
</evidence>
<name>D7FLI3_ECTSI</name>
<reference evidence="2 3" key="1">
    <citation type="journal article" date="2010" name="Nature">
        <title>The Ectocarpus genome and the independent evolution of multicellularity in brown algae.</title>
        <authorList>
            <person name="Cock J.M."/>
            <person name="Sterck L."/>
            <person name="Rouze P."/>
            <person name="Scornet D."/>
            <person name="Allen A.E."/>
            <person name="Amoutzias G."/>
            <person name="Anthouard V."/>
            <person name="Artiguenave F."/>
            <person name="Aury J.M."/>
            <person name="Badger J.H."/>
            <person name="Beszteri B."/>
            <person name="Billiau K."/>
            <person name="Bonnet E."/>
            <person name="Bothwell J.H."/>
            <person name="Bowler C."/>
            <person name="Boyen C."/>
            <person name="Brownlee C."/>
            <person name="Carrano C.J."/>
            <person name="Charrier B."/>
            <person name="Cho G.Y."/>
            <person name="Coelho S.M."/>
            <person name="Collen J."/>
            <person name="Corre E."/>
            <person name="Da Silva C."/>
            <person name="Delage L."/>
            <person name="Delaroque N."/>
            <person name="Dittami S.M."/>
            <person name="Doulbeau S."/>
            <person name="Elias M."/>
            <person name="Farnham G."/>
            <person name="Gachon C.M."/>
            <person name="Gschloessl B."/>
            <person name="Heesch S."/>
            <person name="Jabbari K."/>
            <person name="Jubin C."/>
            <person name="Kawai H."/>
            <person name="Kimura K."/>
            <person name="Kloareg B."/>
            <person name="Kupper F.C."/>
            <person name="Lang D."/>
            <person name="Le Bail A."/>
            <person name="Leblanc C."/>
            <person name="Lerouge P."/>
            <person name="Lohr M."/>
            <person name="Lopez P.J."/>
            <person name="Martens C."/>
            <person name="Maumus F."/>
            <person name="Michel G."/>
            <person name="Miranda-Saavedra D."/>
            <person name="Morales J."/>
            <person name="Moreau H."/>
            <person name="Motomura T."/>
            <person name="Nagasato C."/>
            <person name="Napoli C.A."/>
            <person name="Nelson D.R."/>
            <person name="Nyvall-Collen P."/>
            <person name="Peters A.F."/>
            <person name="Pommier C."/>
            <person name="Potin P."/>
            <person name="Poulain J."/>
            <person name="Quesneville H."/>
            <person name="Read B."/>
            <person name="Rensing S.A."/>
            <person name="Ritter A."/>
            <person name="Rousvoal S."/>
            <person name="Samanta M."/>
            <person name="Samson G."/>
            <person name="Schroeder D.C."/>
            <person name="Segurens B."/>
            <person name="Strittmatter M."/>
            <person name="Tonon T."/>
            <person name="Tregear J.W."/>
            <person name="Valentin K."/>
            <person name="von Dassow P."/>
            <person name="Yamagishi T."/>
            <person name="Van de Peer Y."/>
            <person name="Wincker P."/>
        </authorList>
    </citation>
    <scope>NUCLEOTIDE SEQUENCE [LARGE SCALE GENOMIC DNA]</scope>
    <source>
        <strain evidence="3">Ec32 / CCAP1310/4</strain>
    </source>
</reference>
<feature type="chain" id="PRO_5003095268" evidence="1">
    <location>
        <begin position="22"/>
        <end position="60"/>
    </location>
</feature>
<accession>D7FLI3</accession>
<evidence type="ECO:0000313" key="3">
    <source>
        <dbReference type="Proteomes" id="UP000002630"/>
    </source>
</evidence>
<dbReference type="EMBL" id="FN648143">
    <property type="protein sequence ID" value="CBJ25799.1"/>
    <property type="molecule type" value="Genomic_DNA"/>
</dbReference>
<evidence type="ECO:0000256" key="1">
    <source>
        <dbReference type="SAM" id="SignalP"/>
    </source>
</evidence>
<dbReference type="InParanoid" id="D7FLI3"/>
<protein>
    <submittedName>
        <fullName evidence="2">Uncharacterized protein</fullName>
    </submittedName>
</protein>
<keyword evidence="3" id="KW-1185">Reference proteome</keyword>
<dbReference type="AlphaFoldDB" id="D7FLI3"/>
<sequence>MASSSCLKMLAGLTMAASTRGHLTMTKVGGFASTNEDPLEIVVAGKNNVSERLSGCIHCC</sequence>
<dbReference type="Proteomes" id="UP000002630">
    <property type="component" value="Linkage Group LG12"/>
</dbReference>
<dbReference type="EMBL" id="FN649737">
    <property type="protein sequence ID" value="CBJ25799.1"/>
    <property type="molecule type" value="Genomic_DNA"/>
</dbReference>